<gene>
    <name evidence="1" type="ORF">ABEG20_14140</name>
</gene>
<reference evidence="1" key="1">
    <citation type="submission" date="2024-05" db="EMBL/GenBank/DDBJ databases">
        <authorList>
            <person name="Kim S."/>
            <person name="Heo J."/>
            <person name="Choi H."/>
            <person name="Choi Y."/>
            <person name="Kwon S.-W."/>
            <person name="Kim Y."/>
        </authorList>
    </citation>
    <scope>NUCLEOTIDE SEQUENCE</scope>
    <source>
        <strain evidence="1">KACC 23697</strain>
    </source>
</reference>
<dbReference type="EMBL" id="CP157485">
    <property type="protein sequence ID" value="XBO46430.1"/>
    <property type="molecule type" value="Genomic_DNA"/>
</dbReference>
<dbReference type="RefSeq" id="WP_406823979.1">
    <property type="nucleotide sequence ID" value="NZ_CP157485.1"/>
</dbReference>
<organism evidence="1">
    <name type="scientific">Pedobacter sp. KACC 23697</name>
    <dbReference type="NCBI Taxonomy" id="3149230"/>
    <lineage>
        <taxon>Bacteria</taxon>
        <taxon>Pseudomonadati</taxon>
        <taxon>Bacteroidota</taxon>
        <taxon>Sphingobacteriia</taxon>
        <taxon>Sphingobacteriales</taxon>
        <taxon>Sphingobacteriaceae</taxon>
        <taxon>Pedobacter</taxon>
    </lineage>
</organism>
<accession>A0AAU7K1W3</accession>
<evidence type="ECO:0000313" key="1">
    <source>
        <dbReference type="EMBL" id="XBO46430.1"/>
    </source>
</evidence>
<protein>
    <submittedName>
        <fullName evidence="1">Uncharacterized protein</fullName>
    </submittedName>
</protein>
<proteinExistence type="predicted"/>
<name>A0AAU7K1W3_9SPHI</name>
<sequence>MAERDQMDRFPIYVANLFMITIEFECSLGFPEEFVEPFDGLYIKKDAAGNFQEVLIIEAKQVSVMGNIKLNAANPRTGLRAQMSDGWVRDVIAKLKADSNTSTLGNTLETLFQNNRNLFTKTVTGVDRSSGEIIMVKLAQY</sequence>
<dbReference type="AlphaFoldDB" id="A0AAU7K1W3"/>